<dbReference type="SMART" id="SM00066">
    <property type="entry name" value="GAL4"/>
    <property type="match status" value="1"/>
</dbReference>
<keyword evidence="4" id="KW-0238">DNA-binding</keyword>
<gene>
    <name evidence="9" type="ORF">B0J15DRAFT_495111</name>
</gene>
<reference evidence="9" key="1">
    <citation type="journal article" date="2021" name="Nat. Commun.">
        <title>Genetic determinants of endophytism in the Arabidopsis root mycobiome.</title>
        <authorList>
            <person name="Mesny F."/>
            <person name="Miyauchi S."/>
            <person name="Thiergart T."/>
            <person name="Pickel B."/>
            <person name="Atanasova L."/>
            <person name="Karlsson M."/>
            <person name="Huettel B."/>
            <person name="Barry K.W."/>
            <person name="Haridas S."/>
            <person name="Chen C."/>
            <person name="Bauer D."/>
            <person name="Andreopoulos W."/>
            <person name="Pangilinan J."/>
            <person name="LaButti K."/>
            <person name="Riley R."/>
            <person name="Lipzen A."/>
            <person name="Clum A."/>
            <person name="Drula E."/>
            <person name="Henrissat B."/>
            <person name="Kohler A."/>
            <person name="Grigoriev I.V."/>
            <person name="Martin F.M."/>
            <person name="Hacquard S."/>
        </authorList>
    </citation>
    <scope>NUCLEOTIDE SEQUENCE</scope>
    <source>
        <strain evidence="9">FSSC 5 MPI-SDFR-AT-0091</strain>
    </source>
</reference>
<dbReference type="GO" id="GO:0006351">
    <property type="term" value="P:DNA-templated transcription"/>
    <property type="evidence" value="ECO:0007669"/>
    <property type="project" value="InterPro"/>
</dbReference>
<dbReference type="GO" id="GO:0001228">
    <property type="term" value="F:DNA-binding transcription activator activity, RNA polymerase II-specific"/>
    <property type="evidence" value="ECO:0007669"/>
    <property type="project" value="TreeGrafter"/>
</dbReference>
<dbReference type="SMART" id="SM00906">
    <property type="entry name" value="Fungal_trans"/>
    <property type="match status" value="1"/>
</dbReference>
<dbReference type="PROSITE" id="PS00463">
    <property type="entry name" value="ZN2_CY6_FUNGAL_1"/>
    <property type="match status" value="1"/>
</dbReference>
<name>A0A9P9HDS6_FUSSL</name>
<dbReference type="InterPro" id="IPR007219">
    <property type="entry name" value="XnlR_reg_dom"/>
</dbReference>
<dbReference type="Proteomes" id="UP000736672">
    <property type="component" value="Unassembled WGS sequence"/>
</dbReference>
<dbReference type="CDD" id="cd00067">
    <property type="entry name" value="GAL4"/>
    <property type="match status" value="1"/>
</dbReference>
<dbReference type="InterPro" id="IPR001138">
    <property type="entry name" value="Zn2Cys6_DnaBD"/>
</dbReference>
<keyword evidence="10" id="KW-1185">Reference proteome</keyword>
<evidence type="ECO:0000313" key="9">
    <source>
        <dbReference type="EMBL" id="KAH7255053.1"/>
    </source>
</evidence>
<keyword evidence="1" id="KW-0479">Metal-binding</keyword>
<dbReference type="EMBL" id="JAGTJS010000010">
    <property type="protein sequence ID" value="KAH7255053.1"/>
    <property type="molecule type" value="Genomic_DNA"/>
</dbReference>
<dbReference type="GO" id="GO:0000978">
    <property type="term" value="F:RNA polymerase II cis-regulatory region sequence-specific DNA binding"/>
    <property type="evidence" value="ECO:0007669"/>
    <property type="project" value="TreeGrafter"/>
</dbReference>
<keyword evidence="3" id="KW-0805">Transcription regulation</keyword>
<dbReference type="Gene3D" id="4.10.240.10">
    <property type="entry name" value="Zn(2)-C6 fungal-type DNA-binding domain"/>
    <property type="match status" value="1"/>
</dbReference>
<feature type="region of interest" description="Disordered" evidence="7">
    <location>
        <begin position="52"/>
        <end position="76"/>
    </location>
</feature>
<dbReference type="PANTHER" id="PTHR31944">
    <property type="entry name" value="HEME-RESPONSIVE ZINC FINGER TRANSCRIPTION FACTOR HAP1"/>
    <property type="match status" value="1"/>
</dbReference>
<keyword evidence="5" id="KW-0804">Transcription</keyword>
<evidence type="ECO:0000259" key="8">
    <source>
        <dbReference type="PROSITE" id="PS50048"/>
    </source>
</evidence>
<evidence type="ECO:0000313" key="10">
    <source>
        <dbReference type="Proteomes" id="UP000736672"/>
    </source>
</evidence>
<dbReference type="PANTHER" id="PTHR31944:SF131">
    <property type="entry name" value="HEME-RESPONSIVE ZINC FINGER TRANSCRIPTION FACTOR HAP1"/>
    <property type="match status" value="1"/>
</dbReference>
<proteinExistence type="predicted"/>
<dbReference type="CDD" id="cd12148">
    <property type="entry name" value="fungal_TF_MHR"/>
    <property type="match status" value="1"/>
</dbReference>
<dbReference type="OrthoDB" id="4337792at2759"/>
<dbReference type="GO" id="GO:0005634">
    <property type="term" value="C:nucleus"/>
    <property type="evidence" value="ECO:0007669"/>
    <property type="project" value="TreeGrafter"/>
</dbReference>
<evidence type="ECO:0000256" key="6">
    <source>
        <dbReference type="ARBA" id="ARBA00023242"/>
    </source>
</evidence>
<accession>A0A9P9HDS6</accession>
<feature type="region of interest" description="Disordered" evidence="7">
    <location>
        <begin position="100"/>
        <end position="123"/>
    </location>
</feature>
<protein>
    <recommendedName>
        <fullName evidence="8">Zn(2)-C6 fungal-type domain-containing protein</fullName>
    </recommendedName>
</protein>
<evidence type="ECO:0000256" key="1">
    <source>
        <dbReference type="ARBA" id="ARBA00022723"/>
    </source>
</evidence>
<dbReference type="InterPro" id="IPR036864">
    <property type="entry name" value="Zn2-C6_fun-type_DNA-bd_sf"/>
</dbReference>
<comment type="caution">
    <text evidence="9">The sequence shown here is derived from an EMBL/GenBank/DDBJ whole genome shotgun (WGS) entry which is preliminary data.</text>
</comment>
<dbReference type="Pfam" id="PF00172">
    <property type="entry name" value="Zn_clus"/>
    <property type="match status" value="1"/>
</dbReference>
<dbReference type="Pfam" id="PF04082">
    <property type="entry name" value="Fungal_trans"/>
    <property type="match status" value="1"/>
</dbReference>
<feature type="compositionally biased region" description="Polar residues" evidence="7">
    <location>
        <begin position="100"/>
        <end position="118"/>
    </location>
</feature>
<feature type="domain" description="Zn(2)-C6 fungal-type" evidence="8">
    <location>
        <begin position="14"/>
        <end position="43"/>
    </location>
</feature>
<dbReference type="AlphaFoldDB" id="A0A9P9HDS6"/>
<keyword evidence="2" id="KW-0862">Zinc</keyword>
<sequence length="731" mass="82629">MERIPRRRRRPALSCIECRRRKIRCDRGQPCQHCVSAKLQCAYRFYREPREHTTIAQQPLSPSTEGPSPVSLFPQRATPTRQVDDPLSLQFTSAPAAEQLGSSRLSANGKNGENTPASSHDEEARIHDLLLRVQRLEDSSASNPLRSLSETGRTILARQSGLQNSQVILNKTRILRWSHWMGTAPEFEPIYTCFSAATNNDQAALVQDPFLQAEIAHVGQLLQKCKDAATVIKTRRLGLPHPEPTLPPLSREVADAMVSRYLHTFEITYRVFHIPSFWVEYQRYWSDPETSPFSLSLKMLLVIGIGSSIYERDDVPSGLRDTVCQWIHDAQAWLAGPLKKDRLDLSGLQIYCLTILARQIFSIGVDLAWISVGSLIHRAMQVGLHRDPKHLPPMSLLQAELRRRLWATILEMAVQSSLDTAMPPRISFDEFDTEAPSNINDDELDETSTTIHPHPKATYTQMSMQLILLDSLPTRLRILQLLSGLHSELSYVDALALSSKVSDACRAYNRFLKDNEHSTSLFHRNLLEYLIRRFMIPLHCPFASQAHVNPLFHFSLKVSLDTSMAIISPQPDDSFDRLISINSGLFREGLRYAFTTITFELIQQTESQRIEGTLGRSSQHRDSLKQAVREMMDLSLERIRQGETNIKSHMFLNMILALIEAKEADVPHELRVAQSARESLELCFGLLQSQVGTPLDLTSGQMGFASTGLDEQGGSMLDFDLDFFLSDTDFS</sequence>
<evidence type="ECO:0000256" key="7">
    <source>
        <dbReference type="SAM" id="MobiDB-lite"/>
    </source>
</evidence>
<evidence type="ECO:0000256" key="4">
    <source>
        <dbReference type="ARBA" id="ARBA00023125"/>
    </source>
</evidence>
<dbReference type="GO" id="GO:0008270">
    <property type="term" value="F:zinc ion binding"/>
    <property type="evidence" value="ECO:0007669"/>
    <property type="project" value="InterPro"/>
</dbReference>
<evidence type="ECO:0000256" key="5">
    <source>
        <dbReference type="ARBA" id="ARBA00023163"/>
    </source>
</evidence>
<dbReference type="InterPro" id="IPR051430">
    <property type="entry name" value="Fungal_TF_Env_Response"/>
</dbReference>
<dbReference type="PROSITE" id="PS50048">
    <property type="entry name" value="ZN2_CY6_FUNGAL_2"/>
    <property type="match status" value="1"/>
</dbReference>
<keyword evidence="6" id="KW-0539">Nucleus</keyword>
<evidence type="ECO:0000256" key="2">
    <source>
        <dbReference type="ARBA" id="ARBA00022833"/>
    </source>
</evidence>
<organism evidence="9 10">
    <name type="scientific">Fusarium solani</name>
    <name type="common">Filamentous fungus</name>
    <dbReference type="NCBI Taxonomy" id="169388"/>
    <lineage>
        <taxon>Eukaryota</taxon>
        <taxon>Fungi</taxon>
        <taxon>Dikarya</taxon>
        <taxon>Ascomycota</taxon>
        <taxon>Pezizomycotina</taxon>
        <taxon>Sordariomycetes</taxon>
        <taxon>Hypocreomycetidae</taxon>
        <taxon>Hypocreales</taxon>
        <taxon>Nectriaceae</taxon>
        <taxon>Fusarium</taxon>
        <taxon>Fusarium solani species complex</taxon>
    </lineage>
</organism>
<feature type="compositionally biased region" description="Polar residues" evidence="7">
    <location>
        <begin position="54"/>
        <end position="66"/>
    </location>
</feature>
<dbReference type="SUPFAM" id="SSF57701">
    <property type="entry name" value="Zn2/Cys6 DNA-binding domain"/>
    <property type="match status" value="1"/>
</dbReference>
<evidence type="ECO:0000256" key="3">
    <source>
        <dbReference type="ARBA" id="ARBA00023015"/>
    </source>
</evidence>